<dbReference type="GO" id="GO:0000049">
    <property type="term" value="F:tRNA binding"/>
    <property type="evidence" value="ECO:0007669"/>
    <property type="project" value="UniProtKB-UniRule"/>
</dbReference>
<dbReference type="Pfam" id="PF03484">
    <property type="entry name" value="B5"/>
    <property type="match status" value="1"/>
</dbReference>
<evidence type="ECO:0000259" key="17">
    <source>
        <dbReference type="PROSITE" id="PS50886"/>
    </source>
</evidence>
<evidence type="ECO:0000256" key="4">
    <source>
        <dbReference type="ARBA" id="ARBA00022490"/>
    </source>
</evidence>
<dbReference type="GO" id="GO:0005524">
    <property type="term" value="F:ATP binding"/>
    <property type="evidence" value="ECO:0007669"/>
    <property type="project" value="UniProtKB-UniRule"/>
</dbReference>
<keyword evidence="13 15" id="KW-0030">Aminoacyl-tRNA synthetase</keyword>
<dbReference type="Pfam" id="PF03147">
    <property type="entry name" value="FDX-ACB"/>
    <property type="match status" value="1"/>
</dbReference>
<dbReference type="Gene3D" id="3.30.930.10">
    <property type="entry name" value="Bira Bifunctional Protein, Domain 2"/>
    <property type="match status" value="1"/>
</dbReference>
<dbReference type="InterPro" id="IPR002547">
    <property type="entry name" value="tRNA-bd_dom"/>
</dbReference>
<dbReference type="InterPro" id="IPR033714">
    <property type="entry name" value="tRNA_bind_bactPheRS"/>
</dbReference>
<evidence type="ECO:0000256" key="14">
    <source>
        <dbReference type="ARBA" id="ARBA00049255"/>
    </source>
</evidence>
<dbReference type="PROSITE" id="PS51447">
    <property type="entry name" value="FDX_ACB"/>
    <property type="match status" value="1"/>
</dbReference>
<dbReference type="SMART" id="SM00873">
    <property type="entry name" value="B3_4"/>
    <property type="match status" value="1"/>
</dbReference>
<dbReference type="FunFam" id="3.50.40.10:FF:000001">
    <property type="entry name" value="Phenylalanine--tRNA ligase beta subunit"/>
    <property type="match status" value="1"/>
</dbReference>
<dbReference type="Gene3D" id="3.50.40.10">
    <property type="entry name" value="Phenylalanyl-trna Synthetase, Chain B, domain 3"/>
    <property type="match status" value="1"/>
</dbReference>
<feature type="binding site" evidence="15">
    <location>
        <position position="468"/>
    </location>
    <ligand>
        <name>Mg(2+)</name>
        <dbReference type="ChEBI" id="CHEBI:18420"/>
        <note>shared with alpha subunit</note>
    </ligand>
</feature>
<evidence type="ECO:0000256" key="12">
    <source>
        <dbReference type="ARBA" id="ARBA00022917"/>
    </source>
</evidence>
<protein>
    <recommendedName>
        <fullName evidence="15">Phenylalanine--tRNA ligase beta subunit</fullName>
        <ecNumber evidence="15">6.1.1.20</ecNumber>
    </recommendedName>
    <alternativeName>
        <fullName evidence="15">Phenylalanyl-tRNA synthetase beta subunit</fullName>
        <shortName evidence="15">PheRS</shortName>
    </alternativeName>
</protein>
<dbReference type="CDD" id="cd02796">
    <property type="entry name" value="tRNA_bind_bactPheRS"/>
    <property type="match status" value="1"/>
</dbReference>
<feature type="domain" description="TRNA-binding" evidence="17">
    <location>
        <begin position="39"/>
        <end position="147"/>
    </location>
</feature>
<comment type="cofactor">
    <cofactor evidence="15">
        <name>Mg(2+)</name>
        <dbReference type="ChEBI" id="CHEBI:18420"/>
    </cofactor>
    <text evidence="15">Binds 2 magnesium ions per tetramer.</text>
</comment>
<keyword evidence="4 15" id="KW-0963">Cytoplasm</keyword>
<accession>A0A1L3GI61</accession>
<feature type="binding site" evidence="15">
    <location>
        <position position="467"/>
    </location>
    <ligand>
        <name>Mg(2+)</name>
        <dbReference type="ChEBI" id="CHEBI:18420"/>
        <note>shared with alpha subunit</note>
    </ligand>
</feature>
<reference evidence="20 21" key="1">
    <citation type="journal article" date="2017" name="Genome Announc.">
        <title>Complete Genome Sequences of Two Acetylene-Fermenting Pelobacter acetylenicus Strains.</title>
        <authorList>
            <person name="Sutton J.M."/>
            <person name="Baesman S.M."/>
            <person name="Fierst J.L."/>
            <person name="Poret-Peterson A.T."/>
            <person name="Oremland R.S."/>
            <person name="Dunlap D.S."/>
            <person name="Akob D.M."/>
        </authorList>
    </citation>
    <scope>NUCLEOTIDE SEQUENCE [LARGE SCALE GENOMIC DNA]</scope>
    <source>
        <strain evidence="20 21">DSM 3247</strain>
    </source>
</reference>
<dbReference type="NCBIfam" id="NF045760">
    <property type="entry name" value="YtpR"/>
    <property type="match status" value="1"/>
</dbReference>
<dbReference type="Gene3D" id="3.30.70.380">
    <property type="entry name" value="Ferrodoxin-fold anticodon-binding domain"/>
    <property type="match status" value="1"/>
</dbReference>
<evidence type="ECO:0000259" key="18">
    <source>
        <dbReference type="PROSITE" id="PS51447"/>
    </source>
</evidence>
<dbReference type="Pfam" id="PF03483">
    <property type="entry name" value="B3_4"/>
    <property type="match status" value="1"/>
</dbReference>
<comment type="subunit">
    <text evidence="3 15">Tetramer of two alpha and two beta subunits.</text>
</comment>
<dbReference type="SMART" id="SM00896">
    <property type="entry name" value="FDX-ACB"/>
    <property type="match status" value="1"/>
</dbReference>
<evidence type="ECO:0000256" key="7">
    <source>
        <dbReference type="ARBA" id="ARBA00022723"/>
    </source>
</evidence>
<evidence type="ECO:0000313" key="21">
    <source>
        <dbReference type="Proteomes" id="UP000182264"/>
    </source>
</evidence>
<evidence type="ECO:0000256" key="16">
    <source>
        <dbReference type="PROSITE-ProRule" id="PRU00209"/>
    </source>
</evidence>
<dbReference type="SUPFAM" id="SSF50249">
    <property type="entry name" value="Nucleic acid-binding proteins"/>
    <property type="match status" value="1"/>
</dbReference>
<dbReference type="GO" id="GO:0009328">
    <property type="term" value="C:phenylalanine-tRNA ligase complex"/>
    <property type="evidence" value="ECO:0007669"/>
    <property type="project" value="TreeGrafter"/>
</dbReference>
<dbReference type="FunFam" id="3.30.70.380:FF:000001">
    <property type="entry name" value="Phenylalanine--tRNA ligase beta subunit"/>
    <property type="match status" value="1"/>
</dbReference>
<dbReference type="GO" id="GO:0004826">
    <property type="term" value="F:phenylalanine-tRNA ligase activity"/>
    <property type="evidence" value="ECO:0007669"/>
    <property type="project" value="UniProtKB-UniRule"/>
</dbReference>
<dbReference type="RefSeq" id="WP_072287463.1">
    <property type="nucleotide sequence ID" value="NZ_CP015455.1"/>
</dbReference>
<dbReference type="Gene3D" id="2.40.50.140">
    <property type="entry name" value="Nucleic acid-binding proteins"/>
    <property type="match status" value="1"/>
</dbReference>
<dbReference type="EMBL" id="CP015518">
    <property type="protein sequence ID" value="APG25623.1"/>
    <property type="molecule type" value="Genomic_DNA"/>
</dbReference>
<dbReference type="SUPFAM" id="SSF54991">
    <property type="entry name" value="Anticodon-binding domain of PheRS"/>
    <property type="match status" value="1"/>
</dbReference>
<dbReference type="PROSITE" id="PS51483">
    <property type="entry name" value="B5"/>
    <property type="match status" value="1"/>
</dbReference>
<dbReference type="KEGG" id="pace:A6070_05845"/>
<keyword evidence="8 15" id="KW-0547">Nucleotide-binding</keyword>
<evidence type="ECO:0000256" key="6">
    <source>
        <dbReference type="ARBA" id="ARBA00022598"/>
    </source>
</evidence>
<keyword evidence="5 16" id="KW-0820">tRNA-binding</keyword>
<dbReference type="InterPro" id="IPR005146">
    <property type="entry name" value="B3/B4_tRNA-bd"/>
</dbReference>
<dbReference type="SUPFAM" id="SSF56037">
    <property type="entry name" value="PheT/TilS domain"/>
    <property type="match status" value="1"/>
</dbReference>
<dbReference type="InterPro" id="IPR005121">
    <property type="entry name" value="Fdx_antiC-bd"/>
</dbReference>
<dbReference type="InterPro" id="IPR009061">
    <property type="entry name" value="DNA-bd_dom_put_sf"/>
</dbReference>
<keyword evidence="21" id="KW-1185">Reference proteome</keyword>
<dbReference type="Pfam" id="PF01588">
    <property type="entry name" value="tRNA_bind"/>
    <property type="match status" value="1"/>
</dbReference>
<evidence type="ECO:0000256" key="5">
    <source>
        <dbReference type="ARBA" id="ARBA00022555"/>
    </source>
</evidence>
<dbReference type="STRING" id="29542.A6070_05845"/>
<comment type="subcellular location">
    <subcellularLocation>
        <location evidence="1 15">Cytoplasm</location>
    </subcellularLocation>
</comment>
<dbReference type="Proteomes" id="UP000182264">
    <property type="component" value="Chromosome"/>
</dbReference>
<feature type="binding site" evidence="15">
    <location>
        <position position="464"/>
    </location>
    <ligand>
        <name>Mg(2+)</name>
        <dbReference type="ChEBI" id="CHEBI:18420"/>
        <note>shared with alpha subunit</note>
    </ligand>
</feature>
<dbReference type="PANTHER" id="PTHR10947">
    <property type="entry name" value="PHENYLALANYL-TRNA SYNTHETASE BETA CHAIN AND LEUCINE-RICH REPEAT-CONTAINING PROTEIN 47"/>
    <property type="match status" value="1"/>
</dbReference>
<dbReference type="AlphaFoldDB" id="A0A1L3GI61"/>
<dbReference type="GO" id="GO:0000287">
    <property type="term" value="F:magnesium ion binding"/>
    <property type="evidence" value="ECO:0007669"/>
    <property type="project" value="UniProtKB-UniRule"/>
</dbReference>
<evidence type="ECO:0000256" key="11">
    <source>
        <dbReference type="ARBA" id="ARBA00022884"/>
    </source>
</evidence>
<dbReference type="GO" id="GO:0006432">
    <property type="term" value="P:phenylalanyl-tRNA aminoacylation"/>
    <property type="evidence" value="ECO:0007669"/>
    <property type="project" value="UniProtKB-UniRule"/>
</dbReference>
<dbReference type="InterPro" id="IPR045864">
    <property type="entry name" value="aa-tRNA-synth_II/BPL/LPL"/>
</dbReference>
<dbReference type="EC" id="6.1.1.20" evidence="15"/>
<keyword evidence="11 16" id="KW-0694">RNA-binding</keyword>
<evidence type="ECO:0000256" key="15">
    <source>
        <dbReference type="HAMAP-Rule" id="MF_00283"/>
    </source>
</evidence>
<feature type="binding site" evidence="15">
    <location>
        <position position="458"/>
    </location>
    <ligand>
        <name>Mg(2+)</name>
        <dbReference type="ChEBI" id="CHEBI:18420"/>
        <note>shared with alpha subunit</note>
    </ligand>
</feature>
<keyword evidence="12 15" id="KW-0648">Protein biosynthesis</keyword>
<evidence type="ECO:0000259" key="19">
    <source>
        <dbReference type="PROSITE" id="PS51483"/>
    </source>
</evidence>
<dbReference type="OrthoDB" id="9805455at2"/>
<sequence length="804" mass="88391">MIVTYNWLKEYVDFALEPEELAHRLTMAGLEVDSMERIGYGMDSVVTARLLTVDRHPDADKLTVCQVDYGRETVQVVCGARNHKAGDLVALATVGTVLPGNFKIKKSKIRGIESCGMLCSEKELGLAEASDGIMILSDSCALGQPVFDALGLKDVRYELGLTPNRPDCLSVLGVAREVAAMTGRPLNIAQPALAEGGDEAAACTSVTIEDPDACPRYAARLIRGVKIGPSPSWLVRKLESVGQRSINNVVDVTNLVLMELGHPLHAFDFQRLREGRIVVKKAAEGESFRTLDGAARQLSGNDLVIGDGQGPVALAGVMGGENSEVVPETADILLESAYFNPVTIRRTSKRLGLRTEASHRFERGCDIAMVPVALNRAAALIAQVAGGQVSRGMIDMYPRPLTQRKIVVSVRRADEILGLDLKLEDIHGHLCSIGLEAHPAEERHSESLVVTIPFFRPDLEREIDLIEEVARLNGYDRIPVTMPAGRMVCHMPAGHHKGVSRLRDAMVAAGFRELVNYSFVSPESWDRIGLAAGDPRREAVRILNPLTEEQSVLRTSLVPSLLETVARNLSYQNQDLSLFELRPVFLPAANETLPAEKWRLCAVVCGRREPEGWAQNNQKVDFYDLKGVAEQILEMFNVGPVSWDAETVESYLHPGKACCLRKNGDVFGSVGEVHPKVLAAFEIDQPVFLLDLDFEQMLAAKSRGSVFSALSRFPQVARDSAFLVDENLLFRDVQEVLDKACGPLVEECVLFDLYRGKGVPDGKKSLAVRVRYRSIDRTLTDEDIQKAHDRIVRALVDRLGAELR</sequence>
<keyword evidence="10 15" id="KW-0460">Magnesium</keyword>
<dbReference type="CDD" id="cd00769">
    <property type="entry name" value="PheRS_beta_core"/>
    <property type="match status" value="1"/>
</dbReference>
<dbReference type="InterPro" id="IPR036690">
    <property type="entry name" value="Fdx_antiC-bd_sf"/>
</dbReference>
<dbReference type="SMART" id="SM00874">
    <property type="entry name" value="B5"/>
    <property type="match status" value="1"/>
</dbReference>
<keyword evidence="7 15" id="KW-0479">Metal-binding</keyword>
<organism evidence="20 21">
    <name type="scientific">Syntrophotalea acetylenica</name>
    <name type="common">Pelobacter acetylenicus</name>
    <dbReference type="NCBI Taxonomy" id="29542"/>
    <lineage>
        <taxon>Bacteria</taxon>
        <taxon>Pseudomonadati</taxon>
        <taxon>Thermodesulfobacteriota</taxon>
        <taxon>Desulfuromonadia</taxon>
        <taxon>Desulfuromonadales</taxon>
        <taxon>Syntrophotaleaceae</taxon>
        <taxon>Syntrophotalea</taxon>
    </lineage>
</organism>
<keyword evidence="9 15" id="KW-0067">ATP-binding</keyword>
<dbReference type="SUPFAM" id="SSF55681">
    <property type="entry name" value="Class II aaRS and biotin synthetases"/>
    <property type="match status" value="1"/>
</dbReference>
<dbReference type="Pfam" id="PF17759">
    <property type="entry name" value="tRNA_synthFbeta"/>
    <property type="match status" value="1"/>
</dbReference>
<evidence type="ECO:0000256" key="8">
    <source>
        <dbReference type="ARBA" id="ARBA00022741"/>
    </source>
</evidence>
<dbReference type="InterPro" id="IPR045060">
    <property type="entry name" value="Phe-tRNA-ligase_IIc_bsu"/>
</dbReference>
<evidence type="ECO:0000256" key="3">
    <source>
        <dbReference type="ARBA" id="ARBA00011209"/>
    </source>
</evidence>
<keyword evidence="6 15" id="KW-0436">Ligase</keyword>
<gene>
    <name evidence="15" type="primary">pheT</name>
    <name evidence="20" type="ORF">A7E75_11810</name>
</gene>
<dbReference type="HAMAP" id="MF_00283">
    <property type="entry name" value="Phe_tRNA_synth_beta1"/>
    <property type="match status" value="1"/>
</dbReference>
<proteinExistence type="inferred from homology"/>
<dbReference type="InterPro" id="IPR012340">
    <property type="entry name" value="NA-bd_OB-fold"/>
</dbReference>
<dbReference type="PROSITE" id="PS50886">
    <property type="entry name" value="TRBD"/>
    <property type="match status" value="1"/>
</dbReference>
<dbReference type="InterPro" id="IPR020825">
    <property type="entry name" value="Phe-tRNA_synthase-like_B3/B4"/>
</dbReference>
<evidence type="ECO:0000256" key="10">
    <source>
        <dbReference type="ARBA" id="ARBA00022842"/>
    </source>
</evidence>
<comment type="catalytic activity">
    <reaction evidence="14 15">
        <text>tRNA(Phe) + L-phenylalanine + ATP = L-phenylalanyl-tRNA(Phe) + AMP + diphosphate + H(+)</text>
        <dbReference type="Rhea" id="RHEA:19413"/>
        <dbReference type="Rhea" id="RHEA-COMP:9668"/>
        <dbReference type="Rhea" id="RHEA-COMP:9699"/>
        <dbReference type="ChEBI" id="CHEBI:15378"/>
        <dbReference type="ChEBI" id="CHEBI:30616"/>
        <dbReference type="ChEBI" id="CHEBI:33019"/>
        <dbReference type="ChEBI" id="CHEBI:58095"/>
        <dbReference type="ChEBI" id="CHEBI:78442"/>
        <dbReference type="ChEBI" id="CHEBI:78531"/>
        <dbReference type="ChEBI" id="CHEBI:456215"/>
        <dbReference type="EC" id="6.1.1.20"/>
    </reaction>
</comment>
<evidence type="ECO:0000256" key="2">
    <source>
        <dbReference type="ARBA" id="ARBA00008653"/>
    </source>
</evidence>
<dbReference type="InterPro" id="IPR004532">
    <property type="entry name" value="Phe-tRNA-ligase_IIc_bsu_bact"/>
</dbReference>
<evidence type="ECO:0000313" key="20">
    <source>
        <dbReference type="EMBL" id="APG25623.1"/>
    </source>
</evidence>
<evidence type="ECO:0000256" key="13">
    <source>
        <dbReference type="ARBA" id="ARBA00023146"/>
    </source>
</evidence>
<feature type="domain" description="B5" evidence="19">
    <location>
        <begin position="401"/>
        <end position="480"/>
    </location>
</feature>
<feature type="domain" description="FDX-ACB" evidence="18">
    <location>
        <begin position="711"/>
        <end position="804"/>
    </location>
</feature>
<dbReference type="Gene3D" id="3.30.56.10">
    <property type="match status" value="2"/>
</dbReference>
<dbReference type="FunFam" id="2.40.50.140:FF:000045">
    <property type="entry name" value="Phenylalanine--tRNA ligase beta subunit"/>
    <property type="match status" value="1"/>
</dbReference>
<evidence type="ECO:0000256" key="9">
    <source>
        <dbReference type="ARBA" id="ARBA00022840"/>
    </source>
</evidence>
<dbReference type="SUPFAM" id="SSF46955">
    <property type="entry name" value="Putative DNA-binding domain"/>
    <property type="match status" value="1"/>
</dbReference>
<name>A0A1L3GI61_SYNAC</name>
<comment type="similarity">
    <text evidence="2 15">Belongs to the phenylalanyl-tRNA synthetase beta subunit family. Type 1 subfamily.</text>
</comment>
<evidence type="ECO:0000256" key="1">
    <source>
        <dbReference type="ARBA" id="ARBA00004496"/>
    </source>
</evidence>
<dbReference type="NCBIfam" id="TIGR00472">
    <property type="entry name" value="pheT_bact"/>
    <property type="match status" value="1"/>
</dbReference>
<dbReference type="InterPro" id="IPR041616">
    <property type="entry name" value="PheRS_beta_core"/>
</dbReference>
<dbReference type="PANTHER" id="PTHR10947:SF0">
    <property type="entry name" value="PHENYLALANINE--TRNA LIGASE BETA SUBUNIT"/>
    <property type="match status" value="1"/>
</dbReference>
<dbReference type="InterPro" id="IPR005147">
    <property type="entry name" value="tRNA_synthase_B5-dom"/>
</dbReference>